<feature type="transmembrane region" description="Helical" evidence="6">
    <location>
        <begin position="6"/>
        <end position="24"/>
    </location>
</feature>
<dbReference type="EMBL" id="CP060007">
    <property type="protein sequence ID" value="QNA45562.1"/>
    <property type="molecule type" value="Genomic_DNA"/>
</dbReference>
<feature type="transmembrane region" description="Helical" evidence="6">
    <location>
        <begin position="280"/>
        <end position="302"/>
    </location>
</feature>
<feature type="transmembrane region" description="Helical" evidence="6">
    <location>
        <begin position="215"/>
        <end position="232"/>
    </location>
</feature>
<gene>
    <name evidence="7" type="ORF">H4075_04990</name>
</gene>
<dbReference type="GO" id="GO:0005886">
    <property type="term" value="C:plasma membrane"/>
    <property type="evidence" value="ECO:0007669"/>
    <property type="project" value="UniProtKB-SubCell"/>
</dbReference>
<dbReference type="Pfam" id="PF02690">
    <property type="entry name" value="Na_Pi_cotrans"/>
    <property type="match status" value="2"/>
</dbReference>
<feature type="transmembrane region" description="Helical" evidence="6">
    <location>
        <begin position="115"/>
        <end position="130"/>
    </location>
</feature>
<dbReference type="InterPro" id="IPR003841">
    <property type="entry name" value="Na/Pi_transpt"/>
</dbReference>
<sequence>MEGSFDIWKILAGVAIFLLGMNMLEEALQQLAGRPFKLFLRKHTQHKLKAIGAGAVVTALLQSSSIVNLMLLAFVGSGIIQMQNGLAMMLGSNIGTTFTSWIVATIGFEFNIESFALPVTGIAGILMILLNKHSKWFQLSKFFFGFSFLFVGLNFMKTAVEAMVQQTDLSRFNEYPVLLFLLIGIIITALIQASSATIALVLAALHAHAIDLEPAMAIVLGAEVGTTIKLLLASAKGIPAKKQVALGNFLMNMIISLLLVFFLQPLTFFIHETLGVKNQVLALVVFQTLVNIISIVLFYPFLNPFGKFLSARFTQNSDETLFIHKIKPAETELALQAMQKETDHFLQLILAYCKHIFELKPEQKNGNEFYKKTPEEKYEFIKHLHGDILSFYVKMQSNHLQPEEAARFQLLISSVRNGMYAAKSLKDAWHDAVLLKNSSNDKKFAYYEESRKRTDHFITTIGKLLTAKEQAQSNADSLIALYREIIKGYTEELSHLYKQGTIDHLNETEISTIINYNRELYTAYKSLILAVKDLLLPEKEAAAFEELPGFIR</sequence>
<dbReference type="RefSeq" id="WP_182804727.1">
    <property type="nucleotide sequence ID" value="NZ_CP060007.1"/>
</dbReference>
<evidence type="ECO:0000313" key="7">
    <source>
        <dbReference type="EMBL" id="QNA45562.1"/>
    </source>
</evidence>
<reference evidence="8" key="1">
    <citation type="submission" date="2020-08" db="EMBL/GenBank/DDBJ databases">
        <title>Lacibacter sp. S13-6-6 genome sequencing.</title>
        <authorList>
            <person name="Jin L."/>
        </authorList>
    </citation>
    <scope>NUCLEOTIDE SEQUENCE [LARGE SCALE GENOMIC DNA]</scope>
    <source>
        <strain evidence="8">S13-6-6</strain>
    </source>
</reference>
<evidence type="ECO:0000256" key="3">
    <source>
        <dbReference type="ARBA" id="ARBA00022692"/>
    </source>
</evidence>
<feature type="transmembrane region" description="Helical" evidence="6">
    <location>
        <begin position="177"/>
        <end position="203"/>
    </location>
</feature>
<comment type="subcellular location">
    <subcellularLocation>
        <location evidence="1">Cell membrane</location>
        <topology evidence="1">Multi-pass membrane protein</topology>
    </subcellularLocation>
</comment>
<dbReference type="NCBIfam" id="NF037997">
    <property type="entry name" value="Na_Pi_symport"/>
    <property type="match status" value="1"/>
</dbReference>
<evidence type="ECO:0000313" key="8">
    <source>
        <dbReference type="Proteomes" id="UP000515344"/>
    </source>
</evidence>
<dbReference type="GO" id="GO:0044341">
    <property type="term" value="P:sodium-dependent phosphate transport"/>
    <property type="evidence" value="ECO:0007669"/>
    <property type="project" value="InterPro"/>
</dbReference>
<evidence type="ECO:0000256" key="5">
    <source>
        <dbReference type="ARBA" id="ARBA00023136"/>
    </source>
</evidence>
<keyword evidence="4 6" id="KW-1133">Transmembrane helix</keyword>
<organism evidence="7 8">
    <name type="scientific">Lacibacter sediminis</name>
    <dbReference type="NCBI Taxonomy" id="2760713"/>
    <lineage>
        <taxon>Bacteria</taxon>
        <taxon>Pseudomonadati</taxon>
        <taxon>Bacteroidota</taxon>
        <taxon>Chitinophagia</taxon>
        <taxon>Chitinophagales</taxon>
        <taxon>Chitinophagaceae</taxon>
        <taxon>Lacibacter</taxon>
    </lineage>
</organism>
<dbReference type="AlphaFoldDB" id="A0A7G5XJA9"/>
<keyword evidence="5 6" id="KW-0472">Membrane</keyword>
<evidence type="ECO:0000256" key="6">
    <source>
        <dbReference type="SAM" id="Phobius"/>
    </source>
</evidence>
<dbReference type="GO" id="GO:0005436">
    <property type="term" value="F:sodium:phosphate symporter activity"/>
    <property type="evidence" value="ECO:0007669"/>
    <property type="project" value="InterPro"/>
</dbReference>
<keyword evidence="2" id="KW-1003">Cell membrane</keyword>
<name>A0A7G5XJA9_9BACT</name>
<dbReference type="Proteomes" id="UP000515344">
    <property type="component" value="Chromosome"/>
</dbReference>
<evidence type="ECO:0000256" key="1">
    <source>
        <dbReference type="ARBA" id="ARBA00004651"/>
    </source>
</evidence>
<feature type="transmembrane region" description="Helical" evidence="6">
    <location>
        <begin position="136"/>
        <end position="156"/>
    </location>
</feature>
<evidence type="ECO:0000256" key="2">
    <source>
        <dbReference type="ARBA" id="ARBA00022475"/>
    </source>
</evidence>
<keyword evidence="3 6" id="KW-0812">Transmembrane</keyword>
<feature type="transmembrane region" description="Helical" evidence="6">
    <location>
        <begin position="50"/>
        <end position="80"/>
    </location>
</feature>
<feature type="transmembrane region" description="Helical" evidence="6">
    <location>
        <begin position="244"/>
        <end position="268"/>
    </location>
</feature>
<dbReference type="PANTHER" id="PTHR10010:SF46">
    <property type="entry name" value="SODIUM-DEPENDENT PHOSPHATE TRANSPORT PROTEIN 2B"/>
    <property type="match status" value="1"/>
</dbReference>
<accession>A0A7G5XJA9</accession>
<feature type="transmembrane region" description="Helical" evidence="6">
    <location>
        <begin position="86"/>
        <end position="108"/>
    </location>
</feature>
<dbReference type="KEGG" id="lacs:H4075_04990"/>
<protein>
    <submittedName>
        <fullName evidence="7">Na/Pi cotransporter family protein</fullName>
    </submittedName>
</protein>
<proteinExistence type="predicted"/>
<keyword evidence="8" id="KW-1185">Reference proteome</keyword>
<evidence type="ECO:0000256" key="4">
    <source>
        <dbReference type="ARBA" id="ARBA00022989"/>
    </source>
</evidence>
<dbReference type="PANTHER" id="PTHR10010">
    <property type="entry name" value="SOLUTE CARRIER FAMILY 34 SODIUM PHOSPHATE , MEMBER 2-RELATED"/>
    <property type="match status" value="1"/>
</dbReference>